<organism evidence="3 4">
    <name type="scientific">Dactylosporangium darangshiense</name>
    <dbReference type="NCBI Taxonomy" id="579108"/>
    <lineage>
        <taxon>Bacteria</taxon>
        <taxon>Bacillati</taxon>
        <taxon>Actinomycetota</taxon>
        <taxon>Actinomycetes</taxon>
        <taxon>Micromonosporales</taxon>
        <taxon>Micromonosporaceae</taxon>
        <taxon>Dactylosporangium</taxon>
    </lineage>
</organism>
<dbReference type="Proteomes" id="UP001500620">
    <property type="component" value="Unassembled WGS sequence"/>
</dbReference>
<dbReference type="InterPro" id="IPR036691">
    <property type="entry name" value="Endo/exonu/phosph_ase_sf"/>
</dbReference>
<evidence type="ECO:0000313" key="4">
    <source>
        <dbReference type="Proteomes" id="UP001500620"/>
    </source>
</evidence>
<sequence length="304" mass="32050">MRRYVAIAVPLLVAALLAGHRLVPDSPGNLGSLLEAFLPWLGLAVPVLFELAVWRRSVPAMIAALVPAVAWAAVFGAQALPAGDGPADLVVVQHNVSDENADPAGTARALASARPDLIGLEEVTPEALPSYDGALAGGYPFHAVYGTVGLWSRYHIIESGPIDIKPSGLEADWRRGLRAVVAAPGGEVVVFVAHLPSVRPGLRGFNTSRRDDSARKLGAFVAAEPARRVVVIGDLNATVDDRGLRPLTSRLTWSRSGFAWSFPARAPVARIDQIMARGATVAGVRTLPKTGSDHLPITARIAFA</sequence>
<accession>A0ABP8CTU6</accession>
<keyword evidence="3" id="KW-0255">Endonuclease</keyword>
<proteinExistence type="predicted"/>
<evidence type="ECO:0000256" key="1">
    <source>
        <dbReference type="SAM" id="Phobius"/>
    </source>
</evidence>
<gene>
    <name evidence="3" type="ORF">GCM10022255_001740</name>
</gene>
<dbReference type="Gene3D" id="3.60.10.10">
    <property type="entry name" value="Endonuclease/exonuclease/phosphatase"/>
    <property type="match status" value="1"/>
</dbReference>
<keyword evidence="4" id="KW-1185">Reference proteome</keyword>
<name>A0ABP8CTU6_9ACTN</name>
<protein>
    <submittedName>
        <fullName evidence="3">Endonuclease/exonuclease/phosphatase family protein</fullName>
    </submittedName>
</protein>
<feature type="domain" description="Endonuclease/exonuclease/phosphatase" evidence="2">
    <location>
        <begin position="93"/>
        <end position="294"/>
    </location>
</feature>
<dbReference type="GO" id="GO:0004519">
    <property type="term" value="F:endonuclease activity"/>
    <property type="evidence" value="ECO:0007669"/>
    <property type="project" value="UniProtKB-KW"/>
</dbReference>
<keyword evidence="1" id="KW-0812">Transmembrane</keyword>
<dbReference type="Pfam" id="PF03372">
    <property type="entry name" value="Exo_endo_phos"/>
    <property type="match status" value="1"/>
</dbReference>
<keyword evidence="3" id="KW-0540">Nuclease</keyword>
<dbReference type="SUPFAM" id="SSF56219">
    <property type="entry name" value="DNase I-like"/>
    <property type="match status" value="1"/>
</dbReference>
<keyword evidence="1" id="KW-1133">Transmembrane helix</keyword>
<dbReference type="RefSeq" id="WP_345120105.1">
    <property type="nucleotide sequence ID" value="NZ_BAABAT010000001.1"/>
</dbReference>
<dbReference type="InterPro" id="IPR005135">
    <property type="entry name" value="Endo/exonuclease/phosphatase"/>
</dbReference>
<dbReference type="EMBL" id="BAABAT010000001">
    <property type="protein sequence ID" value="GAA4243290.1"/>
    <property type="molecule type" value="Genomic_DNA"/>
</dbReference>
<feature type="transmembrane region" description="Helical" evidence="1">
    <location>
        <begin position="61"/>
        <end position="80"/>
    </location>
</feature>
<keyword evidence="1" id="KW-0472">Membrane</keyword>
<feature type="transmembrane region" description="Helical" evidence="1">
    <location>
        <begin position="37"/>
        <end position="54"/>
    </location>
</feature>
<comment type="caution">
    <text evidence="3">The sequence shown here is derived from an EMBL/GenBank/DDBJ whole genome shotgun (WGS) entry which is preliminary data.</text>
</comment>
<reference evidence="4" key="1">
    <citation type="journal article" date="2019" name="Int. J. Syst. Evol. Microbiol.">
        <title>The Global Catalogue of Microorganisms (GCM) 10K type strain sequencing project: providing services to taxonomists for standard genome sequencing and annotation.</title>
        <authorList>
            <consortium name="The Broad Institute Genomics Platform"/>
            <consortium name="The Broad Institute Genome Sequencing Center for Infectious Disease"/>
            <person name="Wu L."/>
            <person name="Ma J."/>
        </authorList>
    </citation>
    <scope>NUCLEOTIDE SEQUENCE [LARGE SCALE GENOMIC DNA]</scope>
    <source>
        <strain evidence="4">JCM 17441</strain>
    </source>
</reference>
<evidence type="ECO:0000313" key="3">
    <source>
        <dbReference type="EMBL" id="GAA4243290.1"/>
    </source>
</evidence>
<evidence type="ECO:0000259" key="2">
    <source>
        <dbReference type="Pfam" id="PF03372"/>
    </source>
</evidence>
<keyword evidence="3" id="KW-0378">Hydrolase</keyword>